<name>A0A938WSM7_9BACT</name>
<proteinExistence type="predicted"/>
<evidence type="ECO:0000313" key="1">
    <source>
        <dbReference type="EMBL" id="MBM6673936.1"/>
    </source>
</evidence>
<reference evidence="1" key="2">
    <citation type="journal article" date="2021" name="Sci. Rep.">
        <title>The distribution of antibiotic resistance genes in chicken gut microbiota commensals.</title>
        <authorList>
            <person name="Juricova H."/>
            <person name="Matiasovicova J."/>
            <person name="Kubasova T."/>
            <person name="Cejkova D."/>
            <person name="Rychlik I."/>
        </authorList>
    </citation>
    <scope>NUCLEOTIDE SEQUENCE</scope>
    <source>
        <strain evidence="1">An824</strain>
    </source>
</reference>
<sequence length="121" mass="13301">MIHTETTAPCFAIETPERGKETIMLMDAKALARHIMRMDFGTETELYLYADADGKWVECAAALRKERWKDTEYCLLGGYGLPVKGINIERGCSLADLTLAVGDALDFFGYGPDVGLVVGYG</sequence>
<accession>A0A938WSM7</accession>
<dbReference type="EMBL" id="JACJJG010000043">
    <property type="protein sequence ID" value="MBM6673936.1"/>
    <property type="molecule type" value="Genomic_DNA"/>
</dbReference>
<dbReference type="RefSeq" id="WP_205104905.1">
    <property type="nucleotide sequence ID" value="NZ_JACJJG010000043.1"/>
</dbReference>
<gene>
    <name evidence="1" type="ORF">H6A34_08615</name>
</gene>
<dbReference type="AlphaFoldDB" id="A0A938WSM7"/>
<keyword evidence="2" id="KW-1185">Reference proteome</keyword>
<reference evidence="1" key="1">
    <citation type="submission" date="2020-08" db="EMBL/GenBank/DDBJ databases">
        <authorList>
            <person name="Cejkova D."/>
            <person name="Kubasova T."/>
            <person name="Jahodarova E."/>
            <person name="Rychlik I."/>
        </authorList>
    </citation>
    <scope>NUCLEOTIDE SEQUENCE</scope>
    <source>
        <strain evidence="1">An824</strain>
    </source>
</reference>
<evidence type="ECO:0000313" key="2">
    <source>
        <dbReference type="Proteomes" id="UP000706891"/>
    </source>
</evidence>
<dbReference type="Proteomes" id="UP000706891">
    <property type="component" value="Unassembled WGS sequence"/>
</dbReference>
<organism evidence="1 2">
    <name type="scientific">Marseilla massiliensis</name>
    <dbReference type="NCBI Taxonomy" id="1841864"/>
    <lineage>
        <taxon>Bacteria</taxon>
        <taxon>Pseudomonadati</taxon>
        <taxon>Bacteroidota</taxon>
        <taxon>Bacteroidia</taxon>
        <taxon>Bacteroidales</taxon>
        <taxon>Prevotellaceae</taxon>
        <taxon>Marseilla</taxon>
    </lineage>
</organism>
<protein>
    <submittedName>
        <fullName evidence="1">Uncharacterized protein</fullName>
    </submittedName>
</protein>
<comment type="caution">
    <text evidence="1">The sequence shown here is derived from an EMBL/GenBank/DDBJ whole genome shotgun (WGS) entry which is preliminary data.</text>
</comment>